<dbReference type="EC" id="6.2.1.30" evidence="6 9"/>
<feature type="region of interest" description="Disordered" evidence="10">
    <location>
        <begin position="416"/>
        <end position="436"/>
    </location>
</feature>
<evidence type="ECO:0000259" key="11">
    <source>
        <dbReference type="Pfam" id="PF00501"/>
    </source>
</evidence>
<evidence type="ECO:0000256" key="5">
    <source>
        <dbReference type="ARBA" id="ARBA00061566"/>
    </source>
</evidence>
<dbReference type="GO" id="GO:0000166">
    <property type="term" value="F:nucleotide binding"/>
    <property type="evidence" value="ECO:0007669"/>
    <property type="project" value="UniProtKB-KW"/>
</dbReference>
<comment type="caution">
    <text evidence="13">The sequence shown here is derived from an EMBL/GenBank/DDBJ whole genome shotgun (WGS) entry which is preliminary data.</text>
</comment>
<dbReference type="UniPathway" id="UPA00930"/>
<keyword evidence="2 9" id="KW-0436">Ligase</keyword>
<dbReference type="AlphaFoldDB" id="A0A1V4HVK0"/>
<accession>A0A1V4HVK0</accession>
<evidence type="ECO:0000256" key="9">
    <source>
        <dbReference type="PIRNR" id="PIRNR006444"/>
    </source>
</evidence>
<sequence>MENLTPRREDLEPIEYASRDEISALQLKRIKQSIRHACENVLFFRKRFDEKGVHPDDLNSLSDLSKFPFTYKQDLRDTYPFGMFAVPQNKLARIHGSSGTTGKPTVVGYTKGDIDIWADLMARSIRAAGGRPGDILHNAYGYGLFTGGLGAHYGAERFGCTVVPISSGMIERQVTLINDFKPSIIMVTPSYMLSILDEFRRQGLDSRKSSLKVGILGAEPWTNAMRLEIEEAFDMHAVDIYGLSEIMGPGVAQECVETKDGLHVWEDHFYPEIIDPVTGEVLPDGKMGELVFTTLTKEALPMVRYRTRDLTRLLPGTARSMRRIEKITGRSDDMMILRGVNVFPTQIEEQILKCKGLAPHFYIELTRAGRMDNMVVHVECTEDMTDVDARAESARKLAHHIKSVVGVSTKIEVRDPNSVARSEGKAKRVVDNRPKE</sequence>
<evidence type="ECO:0000259" key="12">
    <source>
        <dbReference type="Pfam" id="PF14535"/>
    </source>
</evidence>
<evidence type="ECO:0000256" key="2">
    <source>
        <dbReference type="ARBA" id="ARBA00022598"/>
    </source>
</evidence>
<name>A0A1V4HVK0_NITVU</name>
<protein>
    <recommendedName>
        <fullName evidence="7 9">Phenylacetate-coenzyme A ligase</fullName>
        <ecNumber evidence="6 9">6.2.1.30</ecNumber>
    </recommendedName>
    <alternativeName>
        <fullName evidence="8 9">Phenylacetyl-CoA ligase</fullName>
    </alternativeName>
</protein>
<evidence type="ECO:0000256" key="7">
    <source>
        <dbReference type="ARBA" id="ARBA00068695"/>
    </source>
</evidence>
<dbReference type="Pfam" id="PF14535">
    <property type="entry name" value="AMP-binding_C_2"/>
    <property type="match status" value="1"/>
</dbReference>
<proteinExistence type="inferred from homology"/>
<evidence type="ECO:0000256" key="3">
    <source>
        <dbReference type="ARBA" id="ARBA00022741"/>
    </source>
</evidence>
<dbReference type="FunFam" id="3.40.50.12780:FF:000016">
    <property type="entry name" value="Phenylacetate-coenzyme A ligase"/>
    <property type="match status" value="1"/>
</dbReference>
<dbReference type="SUPFAM" id="SSF56801">
    <property type="entry name" value="Acetyl-CoA synthetase-like"/>
    <property type="match status" value="1"/>
</dbReference>
<dbReference type="Gene3D" id="3.30.300.30">
    <property type="match status" value="1"/>
</dbReference>
<dbReference type="EMBL" id="MWPQ01000058">
    <property type="protein sequence ID" value="OPH81580.1"/>
    <property type="molecule type" value="Genomic_DNA"/>
</dbReference>
<dbReference type="RefSeq" id="WP_079448192.1">
    <property type="nucleotide sequence ID" value="NZ_MWPQ01000058.1"/>
</dbReference>
<dbReference type="PIRSF" id="PIRSF006444">
    <property type="entry name" value="PaaK"/>
    <property type="match status" value="1"/>
</dbReference>
<dbReference type="STRING" id="29421.B2M20_16885"/>
<organism evidence="13 14">
    <name type="scientific">Nitrobacter vulgaris</name>
    <dbReference type="NCBI Taxonomy" id="29421"/>
    <lineage>
        <taxon>Bacteria</taxon>
        <taxon>Pseudomonadati</taxon>
        <taxon>Pseudomonadota</taxon>
        <taxon>Alphaproteobacteria</taxon>
        <taxon>Hyphomicrobiales</taxon>
        <taxon>Nitrobacteraceae</taxon>
        <taxon>Nitrobacter</taxon>
    </lineage>
</organism>
<evidence type="ECO:0000313" key="13">
    <source>
        <dbReference type="EMBL" id="OPH81580.1"/>
    </source>
</evidence>
<feature type="domain" description="AMP-dependent ligase C-terminal" evidence="12">
    <location>
        <begin position="339"/>
        <end position="433"/>
    </location>
</feature>
<gene>
    <name evidence="13" type="ORF">B2M20_16885</name>
</gene>
<dbReference type="Proteomes" id="UP000189940">
    <property type="component" value="Unassembled WGS sequence"/>
</dbReference>
<feature type="domain" description="AMP-dependent synthetase/ligase" evidence="11">
    <location>
        <begin position="85"/>
        <end position="292"/>
    </location>
</feature>
<dbReference type="Gene3D" id="3.40.50.12780">
    <property type="entry name" value="N-terminal domain of ligase-like"/>
    <property type="match status" value="1"/>
</dbReference>
<dbReference type="OrthoDB" id="580775at2"/>
<dbReference type="CDD" id="cd05913">
    <property type="entry name" value="PaaK"/>
    <property type="match status" value="1"/>
</dbReference>
<dbReference type="PANTHER" id="PTHR43439:SF1">
    <property type="entry name" value="PHENYLACETATE-COENZYME A LIGASE"/>
    <property type="match status" value="1"/>
</dbReference>
<dbReference type="InterPro" id="IPR028154">
    <property type="entry name" value="AMP-dep_Lig_C"/>
</dbReference>
<dbReference type="InterPro" id="IPR049623">
    <property type="entry name" value="PA_CoA_lig_proteobact_actino"/>
</dbReference>
<comment type="function">
    <text evidence="9">Catalyzes the activation of phenylacetic acid (PA) to phenylacetyl-CoA (PA-CoA).</text>
</comment>
<keyword evidence="14" id="KW-1185">Reference proteome</keyword>
<comment type="subunit">
    <text evidence="1">Monomer.</text>
</comment>
<dbReference type="InterPro" id="IPR051414">
    <property type="entry name" value="Adenylate-forming_Reductase"/>
</dbReference>
<feature type="compositionally biased region" description="Basic and acidic residues" evidence="10">
    <location>
        <begin position="422"/>
        <end position="436"/>
    </location>
</feature>
<dbReference type="InterPro" id="IPR045851">
    <property type="entry name" value="AMP-bd_C_sf"/>
</dbReference>
<dbReference type="InterPro" id="IPR042099">
    <property type="entry name" value="ANL_N_sf"/>
</dbReference>
<dbReference type="NCBIfam" id="TIGR02155">
    <property type="entry name" value="PA_CoA_ligase"/>
    <property type="match status" value="1"/>
</dbReference>
<comment type="similarity">
    <text evidence="5 9">Belongs to the phenylacetyl-CoA ligase family.</text>
</comment>
<evidence type="ECO:0000256" key="10">
    <source>
        <dbReference type="SAM" id="MobiDB-lite"/>
    </source>
</evidence>
<reference evidence="13 14" key="1">
    <citation type="submission" date="2017-02" db="EMBL/GenBank/DDBJ databases">
        <title>Genome sequence of the nitrite-oxidizing bacterium Nitrobacter vulgaris strain Ab1.</title>
        <authorList>
            <person name="Mellbye B.L."/>
            <person name="Davis E.W."/>
            <person name="Spieck E."/>
            <person name="Chang J.H."/>
            <person name="Bottomley P.J."/>
            <person name="Sayavedra-Soto L.A."/>
        </authorList>
    </citation>
    <scope>NUCLEOTIDE SEQUENCE [LARGE SCALE GENOMIC DNA]</scope>
    <source>
        <strain evidence="13 14">Ab1</strain>
    </source>
</reference>
<keyword evidence="3 9" id="KW-0547">Nucleotide-binding</keyword>
<dbReference type="Pfam" id="PF00501">
    <property type="entry name" value="AMP-binding"/>
    <property type="match status" value="1"/>
</dbReference>
<evidence type="ECO:0000256" key="1">
    <source>
        <dbReference type="ARBA" id="ARBA00011245"/>
    </source>
</evidence>
<evidence type="ECO:0000256" key="6">
    <source>
        <dbReference type="ARBA" id="ARBA00066629"/>
    </source>
</evidence>
<dbReference type="InterPro" id="IPR011880">
    <property type="entry name" value="PA_CoA_ligase"/>
</dbReference>
<comment type="pathway">
    <text evidence="4 9">Aromatic compound metabolism; phenylacetate degradation.</text>
</comment>
<dbReference type="GO" id="GO:0047475">
    <property type="term" value="F:phenylacetate-CoA ligase activity"/>
    <property type="evidence" value="ECO:0007669"/>
    <property type="project" value="UniProtKB-EC"/>
</dbReference>
<dbReference type="PANTHER" id="PTHR43439">
    <property type="entry name" value="PHENYLACETATE-COENZYME A LIGASE"/>
    <property type="match status" value="1"/>
</dbReference>
<evidence type="ECO:0000313" key="14">
    <source>
        <dbReference type="Proteomes" id="UP000189940"/>
    </source>
</evidence>
<evidence type="ECO:0000256" key="4">
    <source>
        <dbReference type="ARBA" id="ARBA00060591"/>
    </source>
</evidence>
<dbReference type="InterPro" id="IPR000873">
    <property type="entry name" value="AMP-dep_synth/lig_dom"/>
</dbReference>
<evidence type="ECO:0000256" key="8">
    <source>
        <dbReference type="ARBA" id="ARBA00075111"/>
    </source>
</evidence>
<dbReference type="GO" id="GO:0010124">
    <property type="term" value="P:phenylacetate catabolic process"/>
    <property type="evidence" value="ECO:0007669"/>
    <property type="project" value="UniProtKB-UniRule"/>
</dbReference>
<comment type="catalytic activity">
    <reaction evidence="9">
        <text>2-phenylacetate + ATP + CoA = phenylacetyl-CoA + AMP + diphosphate</text>
        <dbReference type="Rhea" id="RHEA:20956"/>
        <dbReference type="ChEBI" id="CHEBI:18401"/>
        <dbReference type="ChEBI" id="CHEBI:30616"/>
        <dbReference type="ChEBI" id="CHEBI:33019"/>
        <dbReference type="ChEBI" id="CHEBI:57287"/>
        <dbReference type="ChEBI" id="CHEBI:57390"/>
        <dbReference type="ChEBI" id="CHEBI:456215"/>
        <dbReference type="EC" id="6.2.1.30"/>
    </reaction>
</comment>